<dbReference type="Proteomes" id="UP000478148">
    <property type="component" value="Unassembled WGS sequence"/>
</dbReference>
<reference evidence="4 5" key="1">
    <citation type="submission" date="2020-02" db="EMBL/GenBank/DDBJ databases">
        <title>Draft Genome Sequence of Verrucosispora sp. Strain CWR15, Isolated from Gulf of Mexico Sponge.</title>
        <authorList>
            <person name="Kennedy S.J."/>
            <person name="Cella E."/>
            <person name="Azarian T."/>
            <person name="Baker B.J."/>
            <person name="Shaw L.N."/>
        </authorList>
    </citation>
    <scope>NUCLEOTIDE SEQUENCE [LARGE SCALE GENOMIC DNA]</scope>
    <source>
        <strain evidence="4 5">CWR15</strain>
    </source>
</reference>
<sequence length="883" mass="95870">MPVDTFVDREREFEVAMTQVQSACAGRGGFLVIDGSAGIGKSALLAKIAESGGAPTFLSVRCHAQVGHLAAYGPLVDLAWLIEQSTPRHRRLLRRSGEGMKTRWPELLTMVPGVGEALKMVAESLSGPVPGAPLVDHRTAARSMAEATLALLRAKHPAVVMIDDVHRIDGSSCAALSYLARAVQSEPVLFVLALRHDETPDNPAAQQLIDDLQLQGARQVRLGGLPPAAVEQLGRLLAGSTSAQVTRRLVDQTGGHPLLLHYCLGKGRPLAALPAADDVSGKVSLRAEDDADALLTRVRLVIQARLRRLSSEDLRLLSIAAVQGRSFHSSVVAHIAGQDHDVVAHRLHRLATETGMLYPVGADDWDDVLNADRYSFEHDLLQETLYRDQTERQRRERHRKVGRILYQHSRNFADMNQELALDLIRHHRLGGDWLSAAKVAHDTACRLAGTGASTREVIAIAEQGLHDVRHAAPVPDADRLRAQLIELLLTASELSWRTRPEADGTVRLEALSAEALEAARTANDEALQVRVRYLHGKVLLYTRGVPAAIGPLQDAWETALDSGDPKNILLAGCEYGRQLPKVNVEAGLDVLRRTEEAADTLADDGDDPVLQRARHMTALQLGVSLLDAGRLGPALTRLRAAVPDVRRRPALGLLPIGLNYLAQVETAVGNYAEAERLLTEATALHDAGEPDGWHAVNLAYLGSRRALDQHDSGGLALLEQARSEAEATWQANLAPLVANLYAASLIALATSAPAMMRKALSVLNETLTETRRTGMRRSEIAALSLLGEWHLLEDMLPQAMAFSELAVDHIRTAGWKIPAVCVEEVLYRHSRIQEALGDEQGARESVIRAASEVNRKADSLDGDARVRFLRDVPLNRAILAAAA</sequence>
<keyword evidence="5" id="KW-1185">Reference proteome</keyword>
<protein>
    <submittedName>
        <fullName evidence="4">AAA family ATPase</fullName>
    </submittedName>
</protein>
<evidence type="ECO:0000256" key="2">
    <source>
        <dbReference type="ARBA" id="ARBA00022840"/>
    </source>
</evidence>
<dbReference type="GO" id="GO:0005737">
    <property type="term" value="C:cytoplasm"/>
    <property type="evidence" value="ECO:0007669"/>
    <property type="project" value="TreeGrafter"/>
</dbReference>
<dbReference type="EMBL" id="SAIY01000013">
    <property type="protein sequence ID" value="NGM16129.1"/>
    <property type="molecule type" value="Genomic_DNA"/>
</dbReference>
<evidence type="ECO:0000259" key="3">
    <source>
        <dbReference type="Pfam" id="PF13191"/>
    </source>
</evidence>
<comment type="caution">
    <text evidence="4">The sequence shown here is derived from an EMBL/GenBank/DDBJ whole genome shotgun (WGS) entry which is preliminary data.</text>
</comment>
<dbReference type="AlphaFoldDB" id="A0A6M1LD59"/>
<evidence type="ECO:0000313" key="5">
    <source>
        <dbReference type="Proteomes" id="UP000478148"/>
    </source>
</evidence>
<dbReference type="RefSeq" id="WP_164449983.1">
    <property type="nucleotide sequence ID" value="NZ_SAIY01000013.1"/>
</dbReference>
<dbReference type="SUPFAM" id="SSF52540">
    <property type="entry name" value="P-loop containing nucleoside triphosphate hydrolases"/>
    <property type="match status" value="1"/>
</dbReference>
<dbReference type="InterPro" id="IPR011990">
    <property type="entry name" value="TPR-like_helical_dom_sf"/>
</dbReference>
<dbReference type="GO" id="GO:0005524">
    <property type="term" value="F:ATP binding"/>
    <property type="evidence" value="ECO:0007669"/>
    <property type="project" value="UniProtKB-KW"/>
</dbReference>
<keyword evidence="1" id="KW-0547">Nucleotide-binding</keyword>
<feature type="domain" description="Orc1-like AAA ATPase" evidence="3">
    <location>
        <begin position="6"/>
        <end position="191"/>
    </location>
</feature>
<dbReference type="Gene3D" id="1.25.40.10">
    <property type="entry name" value="Tetratricopeptide repeat domain"/>
    <property type="match status" value="1"/>
</dbReference>
<dbReference type="PANTHER" id="PTHR16305:SF35">
    <property type="entry name" value="TRANSCRIPTIONAL ACTIVATOR DOMAIN"/>
    <property type="match status" value="1"/>
</dbReference>
<proteinExistence type="predicted"/>
<dbReference type="GO" id="GO:0004016">
    <property type="term" value="F:adenylate cyclase activity"/>
    <property type="evidence" value="ECO:0007669"/>
    <property type="project" value="TreeGrafter"/>
</dbReference>
<dbReference type="InterPro" id="IPR041664">
    <property type="entry name" value="AAA_16"/>
</dbReference>
<evidence type="ECO:0000256" key="1">
    <source>
        <dbReference type="ARBA" id="ARBA00022741"/>
    </source>
</evidence>
<accession>A0A6M1LD59</accession>
<evidence type="ECO:0000313" key="4">
    <source>
        <dbReference type="EMBL" id="NGM16129.1"/>
    </source>
</evidence>
<keyword evidence="2" id="KW-0067">ATP-binding</keyword>
<dbReference type="InterPro" id="IPR027417">
    <property type="entry name" value="P-loop_NTPase"/>
</dbReference>
<dbReference type="Pfam" id="PF13191">
    <property type="entry name" value="AAA_16"/>
    <property type="match status" value="1"/>
</dbReference>
<dbReference type="PANTHER" id="PTHR16305">
    <property type="entry name" value="TESTICULAR SOLUBLE ADENYLYL CYCLASE"/>
    <property type="match status" value="1"/>
</dbReference>
<gene>
    <name evidence="4" type="ORF">ENC19_27605</name>
</gene>
<name>A0A6M1LD59_9ACTN</name>
<organism evidence="4 5">
    <name type="scientific">Verrucosispora sioxanthis</name>
    <dbReference type="NCBI Taxonomy" id="2499994"/>
    <lineage>
        <taxon>Bacteria</taxon>
        <taxon>Bacillati</taxon>
        <taxon>Actinomycetota</taxon>
        <taxon>Actinomycetes</taxon>
        <taxon>Micromonosporales</taxon>
        <taxon>Micromonosporaceae</taxon>
        <taxon>Micromonospora</taxon>
    </lineage>
</organism>